<dbReference type="EMBL" id="QPFP01000024">
    <property type="protein sequence ID" value="TEB30040.1"/>
    <property type="molecule type" value="Genomic_DNA"/>
</dbReference>
<organism evidence="7 8">
    <name type="scientific">Coprinellus micaceus</name>
    <name type="common">Glistening ink-cap mushroom</name>
    <name type="synonym">Coprinus micaceus</name>
    <dbReference type="NCBI Taxonomy" id="71717"/>
    <lineage>
        <taxon>Eukaryota</taxon>
        <taxon>Fungi</taxon>
        <taxon>Dikarya</taxon>
        <taxon>Basidiomycota</taxon>
        <taxon>Agaricomycotina</taxon>
        <taxon>Agaricomycetes</taxon>
        <taxon>Agaricomycetidae</taxon>
        <taxon>Agaricales</taxon>
        <taxon>Agaricineae</taxon>
        <taxon>Psathyrellaceae</taxon>
        <taxon>Coprinellus</taxon>
    </lineage>
</organism>
<feature type="compositionally biased region" description="Gly residues" evidence="6">
    <location>
        <begin position="294"/>
        <end position="303"/>
    </location>
</feature>
<keyword evidence="4 5" id="KW-0539">Nucleus</keyword>
<sequence length="310" mass="34696">MDVSSILDAQKAREQNVQVDKETPFEIDCGHLMVTDLNPIDEESYTENLEEHLQNLARDGTQALIGALFGLPTTKSDYGPLAQLPSRAYQLPRAKPLPKPKPQTKWEKFAAAKGISHRKKDKRVWDEEKQEWVNRWGKDGKNKQVEEQWLTEVPRNADADYNPQLAARQERKERTAKNEKQRVANIARGESSSRKTELEKTLATTRVSTASMGKFDKKLEGEKKLRGIKRKFDPTEAPVGNEQKTALKLISSMDSDARKMRKTHRGDEPDNTLNARKAIRFASKGQGAAALAGARGGKGARGGRGGKGRR</sequence>
<proteinExistence type="inferred from homology"/>
<dbReference type="Pfam" id="PF04939">
    <property type="entry name" value="RRS1"/>
    <property type="match status" value="1"/>
</dbReference>
<name>A0A4Y7T7F9_COPMI</name>
<protein>
    <recommendedName>
        <fullName evidence="5">Ribosome biogenesis regulatory protein</fullName>
    </recommendedName>
</protein>
<dbReference type="GO" id="GO:0042254">
    <property type="term" value="P:ribosome biogenesis"/>
    <property type="evidence" value="ECO:0007669"/>
    <property type="project" value="UniProtKB-KW"/>
</dbReference>
<dbReference type="AlphaFoldDB" id="A0A4Y7T7F9"/>
<evidence type="ECO:0000313" key="8">
    <source>
        <dbReference type="Proteomes" id="UP000298030"/>
    </source>
</evidence>
<keyword evidence="3 5" id="KW-0690">Ribosome biogenesis</keyword>
<dbReference type="GO" id="GO:0005634">
    <property type="term" value="C:nucleus"/>
    <property type="evidence" value="ECO:0007669"/>
    <property type="project" value="UniProtKB-SubCell"/>
</dbReference>
<evidence type="ECO:0000256" key="3">
    <source>
        <dbReference type="ARBA" id="ARBA00022517"/>
    </source>
</evidence>
<dbReference type="InterPro" id="IPR007023">
    <property type="entry name" value="Ribosom_reg"/>
</dbReference>
<comment type="function">
    <text evidence="5">Involved in ribosomal large subunit assembly.</text>
</comment>
<comment type="similarity">
    <text evidence="2 5">Belongs to the RRS1 family.</text>
</comment>
<gene>
    <name evidence="7" type="ORF">FA13DRAFT_1858287</name>
</gene>
<feature type="compositionally biased region" description="Basic and acidic residues" evidence="6">
    <location>
        <begin position="191"/>
        <end position="200"/>
    </location>
</feature>
<evidence type="ECO:0000256" key="6">
    <source>
        <dbReference type="SAM" id="MobiDB-lite"/>
    </source>
</evidence>
<feature type="compositionally biased region" description="Low complexity" evidence="6">
    <location>
        <begin position="284"/>
        <end position="293"/>
    </location>
</feature>
<dbReference type="Proteomes" id="UP000298030">
    <property type="component" value="Unassembled WGS sequence"/>
</dbReference>
<reference evidence="7 8" key="1">
    <citation type="journal article" date="2019" name="Nat. Ecol. Evol.">
        <title>Megaphylogeny resolves global patterns of mushroom evolution.</title>
        <authorList>
            <person name="Varga T."/>
            <person name="Krizsan K."/>
            <person name="Foldi C."/>
            <person name="Dima B."/>
            <person name="Sanchez-Garcia M."/>
            <person name="Sanchez-Ramirez S."/>
            <person name="Szollosi G.J."/>
            <person name="Szarkandi J.G."/>
            <person name="Papp V."/>
            <person name="Albert L."/>
            <person name="Andreopoulos W."/>
            <person name="Angelini C."/>
            <person name="Antonin V."/>
            <person name="Barry K.W."/>
            <person name="Bougher N.L."/>
            <person name="Buchanan P."/>
            <person name="Buyck B."/>
            <person name="Bense V."/>
            <person name="Catcheside P."/>
            <person name="Chovatia M."/>
            <person name="Cooper J."/>
            <person name="Damon W."/>
            <person name="Desjardin D."/>
            <person name="Finy P."/>
            <person name="Geml J."/>
            <person name="Haridas S."/>
            <person name="Hughes K."/>
            <person name="Justo A."/>
            <person name="Karasinski D."/>
            <person name="Kautmanova I."/>
            <person name="Kiss B."/>
            <person name="Kocsube S."/>
            <person name="Kotiranta H."/>
            <person name="LaButti K.M."/>
            <person name="Lechner B.E."/>
            <person name="Liimatainen K."/>
            <person name="Lipzen A."/>
            <person name="Lukacs Z."/>
            <person name="Mihaltcheva S."/>
            <person name="Morgado L.N."/>
            <person name="Niskanen T."/>
            <person name="Noordeloos M.E."/>
            <person name="Ohm R.A."/>
            <person name="Ortiz-Santana B."/>
            <person name="Ovrebo C."/>
            <person name="Racz N."/>
            <person name="Riley R."/>
            <person name="Savchenko A."/>
            <person name="Shiryaev A."/>
            <person name="Soop K."/>
            <person name="Spirin V."/>
            <person name="Szebenyi C."/>
            <person name="Tomsovsky M."/>
            <person name="Tulloss R.E."/>
            <person name="Uehling J."/>
            <person name="Grigoriev I.V."/>
            <person name="Vagvolgyi C."/>
            <person name="Papp T."/>
            <person name="Martin F.M."/>
            <person name="Miettinen O."/>
            <person name="Hibbett D.S."/>
            <person name="Nagy L.G."/>
        </authorList>
    </citation>
    <scope>NUCLEOTIDE SEQUENCE [LARGE SCALE GENOMIC DNA]</scope>
    <source>
        <strain evidence="7 8">FP101781</strain>
    </source>
</reference>
<evidence type="ECO:0000256" key="1">
    <source>
        <dbReference type="ARBA" id="ARBA00004123"/>
    </source>
</evidence>
<evidence type="ECO:0000256" key="2">
    <source>
        <dbReference type="ARBA" id="ARBA00010077"/>
    </source>
</evidence>
<comment type="subcellular location">
    <subcellularLocation>
        <location evidence="1 5">Nucleus</location>
    </subcellularLocation>
</comment>
<dbReference type="STRING" id="71717.A0A4Y7T7F9"/>
<comment type="caution">
    <text evidence="7">The sequence shown here is derived from an EMBL/GenBank/DDBJ whole genome shotgun (WGS) entry which is preliminary data.</text>
</comment>
<feature type="region of interest" description="Disordered" evidence="6">
    <location>
        <begin position="168"/>
        <end position="202"/>
    </location>
</feature>
<feature type="region of interest" description="Disordered" evidence="6">
    <location>
        <begin position="284"/>
        <end position="310"/>
    </location>
</feature>
<keyword evidence="8" id="KW-1185">Reference proteome</keyword>
<feature type="compositionally biased region" description="Basic and acidic residues" evidence="6">
    <location>
        <begin position="168"/>
        <end position="182"/>
    </location>
</feature>
<dbReference type="OrthoDB" id="28455at2759"/>
<accession>A0A4Y7T7F9</accession>
<evidence type="ECO:0000313" key="7">
    <source>
        <dbReference type="EMBL" id="TEB30040.1"/>
    </source>
</evidence>
<evidence type="ECO:0000256" key="4">
    <source>
        <dbReference type="ARBA" id="ARBA00023242"/>
    </source>
</evidence>
<feature type="region of interest" description="Disordered" evidence="6">
    <location>
        <begin position="254"/>
        <end position="273"/>
    </location>
</feature>
<evidence type="ECO:0000256" key="5">
    <source>
        <dbReference type="RuleBase" id="RU364132"/>
    </source>
</evidence>